<name>A0A1H9YK41_9FIRM</name>
<protein>
    <submittedName>
        <fullName evidence="1">Uncharacterized protein</fullName>
    </submittedName>
</protein>
<accession>A0A1H9YK41</accession>
<dbReference type="AlphaFoldDB" id="A0A1H9YK41"/>
<dbReference type="RefSeq" id="WP_177180575.1">
    <property type="nucleotide sequence ID" value="NZ_FOHN01000002.1"/>
</dbReference>
<organism evidence="1 2">
    <name type="scientific">[Clostridium] polysaccharolyticum</name>
    <dbReference type="NCBI Taxonomy" id="29364"/>
    <lineage>
        <taxon>Bacteria</taxon>
        <taxon>Bacillati</taxon>
        <taxon>Bacillota</taxon>
        <taxon>Clostridia</taxon>
        <taxon>Lachnospirales</taxon>
        <taxon>Lachnospiraceae</taxon>
    </lineage>
</organism>
<evidence type="ECO:0000313" key="2">
    <source>
        <dbReference type="Proteomes" id="UP000199800"/>
    </source>
</evidence>
<dbReference type="Proteomes" id="UP000199800">
    <property type="component" value="Unassembled WGS sequence"/>
</dbReference>
<evidence type="ECO:0000313" key="1">
    <source>
        <dbReference type="EMBL" id="SES69464.1"/>
    </source>
</evidence>
<keyword evidence="2" id="KW-1185">Reference proteome</keyword>
<sequence>MEKYLKALKGISLGEWRKVEKIMNVNFDAAREEMENNFHLKEIDPNQKDKSLCNLGR</sequence>
<proteinExistence type="predicted"/>
<gene>
    <name evidence="1" type="ORF">SAMN04487772_10265</name>
</gene>
<dbReference type="EMBL" id="FOHN01000002">
    <property type="protein sequence ID" value="SES69464.1"/>
    <property type="molecule type" value="Genomic_DNA"/>
</dbReference>
<reference evidence="1 2" key="1">
    <citation type="submission" date="2016-10" db="EMBL/GenBank/DDBJ databases">
        <authorList>
            <person name="de Groot N.N."/>
        </authorList>
    </citation>
    <scope>NUCLEOTIDE SEQUENCE [LARGE SCALE GENOMIC DNA]</scope>
    <source>
        <strain evidence="1 2">DSM 1801</strain>
    </source>
</reference>